<dbReference type="InterPro" id="IPR020904">
    <property type="entry name" value="Sc_DH/Rdtase_CS"/>
</dbReference>
<dbReference type="SUPFAM" id="SSF51735">
    <property type="entry name" value="NAD(P)-binding Rossmann-fold domains"/>
    <property type="match status" value="1"/>
</dbReference>
<comment type="caution">
    <text evidence="4">The sequence shown here is derived from an EMBL/GenBank/DDBJ whole genome shotgun (WGS) entry which is preliminary data.</text>
</comment>
<evidence type="ECO:0000256" key="1">
    <source>
        <dbReference type="ARBA" id="ARBA00006484"/>
    </source>
</evidence>
<dbReference type="PANTHER" id="PTHR43639:SF1">
    <property type="entry name" value="SHORT-CHAIN DEHYDROGENASE_REDUCTASE FAMILY PROTEIN"/>
    <property type="match status" value="1"/>
</dbReference>
<dbReference type="Gene3D" id="3.40.50.720">
    <property type="entry name" value="NAD(P)-binding Rossmann-like Domain"/>
    <property type="match status" value="1"/>
</dbReference>
<dbReference type="FunFam" id="3.40.50.720:FF:000084">
    <property type="entry name" value="Short-chain dehydrogenase reductase"/>
    <property type="match status" value="1"/>
</dbReference>
<keyword evidence="2" id="KW-0560">Oxidoreductase</keyword>
<dbReference type="PRINTS" id="PR00081">
    <property type="entry name" value="GDHRDH"/>
</dbReference>
<dbReference type="InterPro" id="IPR036291">
    <property type="entry name" value="NAD(P)-bd_dom_sf"/>
</dbReference>
<comment type="similarity">
    <text evidence="1">Belongs to the short-chain dehydrogenases/reductases (SDR) family.</text>
</comment>
<name>A0A0F9SWQ8_9ZZZZ</name>
<reference evidence="4" key="1">
    <citation type="journal article" date="2015" name="Nature">
        <title>Complex archaea that bridge the gap between prokaryotes and eukaryotes.</title>
        <authorList>
            <person name="Spang A."/>
            <person name="Saw J.H."/>
            <person name="Jorgensen S.L."/>
            <person name="Zaremba-Niedzwiedzka K."/>
            <person name="Martijn J."/>
            <person name="Lind A.E."/>
            <person name="van Eijk R."/>
            <person name="Schleper C."/>
            <person name="Guy L."/>
            <person name="Ettema T.J."/>
        </authorList>
    </citation>
    <scope>NUCLEOTIDE SEQUENCE</scope>
</reference>
<dbReference type="PANTHER" id="PTHR43639">
    <property type="entry name" value="OXIDOREDUCTASE, SHORT-CHAIN DEHYDROGENASE/REDUCTASE FAMILY (AFU_ORTHOLOGUE AFUA_5G02870)"/>
    <property type="match status" value="1"/>
</dbReference>
<dbReference type="SMART" id="SM00822">
    <property type="entry name" value="PKS_KR"/>
    <property type="match status" value="1"/>
</dbReference>
<accession>A0A0F9SWQ8</accession>
<dbReference type="Pfam" id="PF13561">
    <property type="entry name" value="adh_short_C2"/>
    <property type="match status" value="1"/>
</dbReference>
<evidence type="ECO:0000259" key="3">
    <source>
        <dbReference type="SMART" id="SM00822"/>
    </source>
</evidence>
<dbReference type="NCBIfam" id="NF005559">
    <property type="entry name" value="PRK07231.1"/>
    <property type="match status" value="1"/>
</dbReference>
<dbReference type="InterPro" id="IPR002347">
    <property type="entry name" value="SDR_fam"/>
</dbReference>
<dbReference type="EMBL" id="LAZR01001654">
    <property type="protein sequence ID" value="KKN41326.1"/>
    <property type="molecule type" value="Genomic_DNA"/>
</dbReference>
<evidence type="ECO:0000313" key="4">
    <source>
        <dbReference type="EMBL" id="KKN41326.1"/>
    </source>
</evidence>
<organism evidence="4">
    <name type="scientific">marine sediment metagenome</name>
    <dbReference type="NCBI Taxonomy" id="412755"/>
    <lineage>
        <taxon>unclassified sequences</taxon>
        <taxon>metagenomes</taxon>
        <taxon>ecological metagenomes</taxon>
    </lineage>
</organism>
<dbReference type="InterPro" id="IPR057326">
    <property type="entry name" value="KR_dom"/>
</dbReference>
<sequence>MSQKLDNKIAIVTGASKGIGAAIAKHLAAEGASVIVNYSTSQAAAEKVIAEILSKGGNAIAVQADVSKRADIERLFTASKSAYGAIDILVNNAGIYNPSPIEDITEAHFHKQVDLNMLGLILTTQQALKYFNEQGGSIINISSLVSTMAFPGLAVYNATKSAVDSITRTFSKELAPRNIRVNSVNPGMVETEGLHNTGMSEQSKSVAEMTPLGRIGTPDDIAPAVVFFASNDSSWITGETLFITGGLR</sequence>
<dbReference type="PRINTS" id="PR00080">
    <property type="entry name" value="SDRFAMILY"/>
</dbReference>
<gene>
    <name evidence="4" type="ORF">LCGC14_0724430</name>
</gene>
<proteinExistence type="inferred from homology"/>
<feature type="domain" description="Ketoreductase" evidence="3">
    <location>
        <begin position="8"/>
        <end position="192"/>
    </location>
</feature>
<dbReference type="GO" id="GO:0016491">
    <property type="term" value="F:oxidoreductase activity"/>
    <property type="evidence" value="ECO:0007669"/>
    <property type="project" value="UniProtKB-KW"/>
</dbReference>
<evidence type="ECO:0000256" key="2">
    <source>
        <dbReference type="ARBA" id="ARBA00023002"/>
    </source>
</evidence>
<dbReference type="PROSITE" id="PS00061">
    <property type="entry name" value="ADH_SHORT"/>
    <property type="match status" value="1"/>
</dbReference>
<protein>
    <recommendedName>
        <fullName evidence="3">Ketoreductase domain-containing protein</fullName>
    </recommendedName>
</protein>
<dbReference type="AlphaFoldDB" id="A0A0F9SWQ8"/>